<dbReference type="EMBL" id="CP015820">
    <property type="protein sequence ID" value="AQT43206.1"/>
    <property type="molecule type" value="Genomic_DNA"/>
</dbReference>
<accession>A0A1U9MD53</accession>
<gene>
    <name evidence="2" type="ORF">BBC0178_017540</name>
</gene>
<evidence type="ECO:0000313" key="3">
    <source>
        <dbReference type="Proteomes" id="UP000189660"/>
    </source>
</evidence>
<feature type="region of interest" description="Disordered" evidence="1">
    <location>
        <begin position="1"/>
        <end position="98"/>
    </location>
</feature>
<dbReference type="OrthoDB" id="7926113at2"/>
<proteinExistence type="predicted"/>
<dbReference type="KEGG" id="bapa:BBC0178_017540"/>
<sequence>MKKPKNHGKTLKPQAGFFRPPDEPKGSPDNGSSTDEEIQPPFDKTDFSCKETGRAEIDHGQSKSADVTSKTLDSQKSEGLRQKNPVNQADNARKKQNENDYFSWGDIKPFLKSLKTHSRAEKVMALAWKLYRSSPMTDETFDLSRFALFMKTAQAEVDHENDPPITMTRKEILFIGSDCATRPDEC</sequence>
<keyword evidence="3" id="KW-1185">Reference proteome</keyword>
<dbReference type="Proteomes" id="UP000189660">
    <property type="component" value="Chromosome"/>
</dbReference>
<protein>
    <submittedName>
        <fullName evidence="2">Uncharacterized protein</fullName>
    </submittedName>
</protein>
<dbReference type="AlphaFoldDB" id="A0A1U9MD53"/>
<dbReference type="RefSeq" id="WP_078039876.1">
    <property type="nucleotide sequence ID" value="NZ_CP015820.1"/>
</dbReference>
<organism evidence="2 3">
    <name type="scientific">Bartonella apihabitans</name>
    <dbReference type="NCBI Taxonomy" id="2750929"/>
    <lineage>
        <taxon>Bacteria</taxon>
        <taxon>Pseudomonadati</taxon>
        <taxon>Pseudomonadota</taxon>
        <taxon>Alphaproteobacteria</taxon>
        <taxon>Hyphomicrobiales</taxon>
        <taxon>Bartonellaceae</taxon>
        <taxon>Bartonella</taxon>
    </lineage>
</organism>
<feature type="compositionally biased region" description="Basic residues" evidence="1">
    <location>
        <begin position="1"/>
        <end position="10"/>
    </location>
</feature>
<reference evidence="2 3" key="1">
    <citation type="submission" date="2016-11" db="EMBL/GenBank/DDBJ databases">
        <title>Comparative genomics of Bartonella apis.</title>
        <authorList>
            <person name="Engel P."/>
        </authorList>
    </citation>
    <scope>NUCLEOTIDE SEQUENCE [LARGE SCALE GENOMIC DNA]</scope>
    <source>
        <strain evidence="2 3">BBC0178</strain>
    </source>
</reference>
<name>A0A1U9MD53_9HYPH</name>
<evidence type="ECO:0000256" key="1">
    <source>
        <dbReference type="SAM" id="MobiDB-lite"/>
    </source>
</evidence>
<evidence type="ECO:0000313" key="2">
    <source>
        <dbReference type="EMBL" id="AQT43206.1"/>
    </source>
</evidence>
<feature type="compositionally biased region" description="Basic and acidic residues" evidence="1">
    <location>
        <begin position="43"/>
        <end position="61"/>
    </location>
</feature>
<feature type="compositionally biased region" description="Polar residues" evidence="1">
    <location>
        <begin position="62"/>
        <end position="72"/>
    </location>
</feature>